<name>A0AAW1RIG1_9CHLO</name>
<dbReference type="AlphaFoldDB" id="A0AAW1RIG1"/>
<dbReference type="Proteomes" id="UP001445335">
    <property type="component" value="Unassembled WGS sequence"/>
</dbReference>
<dbReference type="InterPro" id="IPR041266">
    <property type="entry name" value="EDS1_EP"/>
</dbReference>
<proteinExistence type="predicted"/>
<organism evidence="2 3">
    <name type="scientific">Elliptochloris bilobata</name>
    <dbReference type="NCBI Taxonomy" id="381761"/>
    <lineage>
        <taxon>Eukaryota</taxon>
        <taxon>Viridiplantae</taxon>
        <taxon>Chlorophyta</taxon>
        <taxon>core chlorophytes</taxon>
        <taxon>Trebouxiophyceae</taxon>
        <taxon>Trebouxiophyceae incertae sedis</taxon>
        <taxon>Elliptochloris clade</taxon>
        <taxon>Elliptochloris</taxon>
    </lineage>
</organism>
<accession>A0AAW1RIG1</accession>
<protein>
    <recommendedName>
        <fullName evidence="1">EDS1 EP domain-containing protein</fullName>
    </recommendedName>
</protein>
<dbReference type="PANTHER" id="PTHR47090:SF6">
    <property type="entry name" value="EDS1 EP DOMAIN-CONTAINING PROTEIN"/>
    <property type="match status" value="1"/>
</dbReference>
<dbReference type="Pfam" id="PF18117">
    <property type="entry name" value="EDS1_EP"/>
    <property type="match status" value="1"/>
</dbReference>
<evidence type="ECO:0000313" key="3">
    <source>
        <dbReference type="Proteomes" id="UP001445335"/>
    </source>
</evidence>
<evidence type="ECO:0000259" key="1">
    <source>
        <dbReference type="Pfam" id="PF18117"/>
    </source>
</evidence>
<keyword evidence="3" id="KW-1185">Reference proteome</keyword>
<dbReference type="EMBL" id="JALJOU010000036">
    <property type="protein sequence ID" value="KAK9833455.1"/>
    <property type="molecule type" value="Genomic_DNA"/>
</dbReference>
<comment type="caution">
    <text evidence="2">The sequence shown here is derived from an EMBL/GenBank/DDBJ whole genome shotgun (WGS) entry which is preliminary data.</text>
</comment>
<sequence>MAGSWDNVVEDHRIGLLPKSFFAADSGKWLQRAKNYRSLVEPVDIANYERLGFEKESGGYWEDNNRPSQYVYIEKLEKAAGSPGAEGQK</sequence>
<dbReference type="PANTHER" id="PTHR47090">
    <property type="entry name" value="PROTEIN EDS1-RELATED"/>
    <property type="match status" value="1"/>
</dbReference>
<feature type="domain" description="EDS1 EP" evidence="1">
    <location>
        <begin position="3"/>
        <end position="82"/>
    </location>
</feature>
<reference evidence="2 3" key="1">
    <citation type="journal article" date="2024" name="Nat. Commun.">
        <title>Phylogenomics reveals the evolutionary origins of lichenization in chlorophyte algae.</title>
        <authorList>
            <person name="Puginier C."/>
            <person name="Libourel C."/>
            <person name="Otte J."/>
            <person name="Skaloud P."/>
            <person name="Haon M."/>
            <person name="Grisel S."/>
            <person name="Petersen M."/>
            <person name="Berrin J.G."/>
            <person name="Delaux P.M."/>
            <person name="Dal Grande F."/>
            <person name="Keller J."/>
        </authorList>
    </citation>
    <scope>NUCLEOTIDE SEQUENCE [LARGE SCALE GENOMIC DNA]</scope>
    <source>
        <strain evidence="2 3">SAG 245.80</strain>
    </source>
</reference>
<dbReference type="GO" id="GO:0006952">
    <property type="term" value="P:defense response"/>
    <property type="evidence" value="ECO:0007669"/>
    <property type="project" value="InterPro"/>
</dbReference>
<evidence type="ECO:0000313" key="2">
    <source>
        <dbReference type="EMBL" id="KAK9833455.1"/>
    </source>
</evidence>
<gene>
    <name evidence="2" type="ORF">WJX81_006897</name>
</gene>
<dbReference type="InterPro" id="IPR044214">
    <property type="entry name" value="EDS1-like"/>
</dbReference>